<dbReference type="Gene3D" id="1.10.1200.10">
    <property type="entry name" value="ACP-like"/>
    <property type="match status" value="1"/>
</dbReference>
<dbReference type="GO" id="GO:0005737">
    <property type="term" value="C:cytoplasm"/>
    <property type="evidence" value="ECO:0007669"/>
    <property type="project" value="TreeGrafter"/>
</dbReference>
<protein>
    <submittedName>
        <fullName evidence="5">Amino acid adenylation domain-containing protein</fullName>
    </submittedName>
</protein>
<dbReference type="CDD" id="cd19543">
    <property type="entry name" value="DCL_NRPS"/>
    <property type="match status" value="1"/>
</dbReference>
<dbReference type="Pfam" id="PF00668">
    <property type="entry name" value="Condensation"/>
    <property type="match status" value="1"/>
</dbReference>
<dbReference type="PROSITE" id="PS00012">
    <property type="entry name" value="PHOSPHOPANTETHEINE"/>
    <property type="match status" value="1"/>
</dbReference>
<dbReference type="CDD" id="cd05930">
    <property type="entry name" value="A_NRPS"/>
    <property type="match status" value="1"/>
</dbReference>
<evidence type="ECO:0000256" key="2">
    <source>
        <dbReference type="ARBA" id="ARBA00022450"/>
    </source>
</evidence>
<dbReference type="PANTHER" id="PTHR45527:SF1">
    <property type="entry name" value="FATTY ACID SYNTHASE"/>
    <property type="match status" value="1"/>
</dbReference>
<dbReference type="Gene3D" id="3.30.559.10">
    <property type="entry name" value="Chloramphenicol acetyltransferase-like domain"/>
    <property type="match status" value="1"/>
</dbReference>
<feature type="domain" description="Carrier" evidence="4">
    <location>
        <begin position="954"/>
        <end position="1029"/>
    </location>
</feature>
<gene>
    <name evidence="5" type="ORF">SAMN04488128_11123</name>
</gene>
<dbReference type="GO" id="GO:0044550">
    <property type="term" value="P:secondary metabolite biosynthetic process"/>
    <property type="evidence" value="ECO:0007669"/>
    <property type="project" value="TreeGrafter"/>
</dbReference>
<dbReference type="RefSeq" id="WP_078673372.1">
    <property type="nucleotide sequence ID" value="NZ_FUWZ01000011.1"/>
</dbReference>
<dbReference type="SUPFAM" id="SSF47336">
    <property type="entry name" value="ACP-like"/>
    <property type="match status" value="1"/>
</dbReference>
<dbReference type="InterPro" id="IPR023213">
    <property type="entry name" value="CAT-like_dom_sf"/>
</dbReference>
<dbReference type="GO" id="GO:0031177">
    <property type="term" value="F:phosphopantetheine binding"/>
    <property type="evidence" value="ECO:0007669"/>
    <property type="project" value="InterPro"/>
</dbReference>
<proteinExistence type="predicted"/>
<dbReference type="Proteomes" id="UP000190367">
    <property type="component" value="Unassembled WGS sequence"/>
</dbReference>
<dbReference type="STRING" id="634771.SAMN04488128_11123"/>
<keyword evidence="2" id="KW-0596">Phosphopantetheine</keyword>
<dbReference type="EMBL" id="FUWZ01000011">
    <property type="protein sequence ID" value="SKA48319.1"/>
    <property type="molecule type" value="Genomic_DNA"/>
</dbReference>
<keyword evidence="3" id="KW-0597">Phosphoprotein</keyword>
<dbReference type="InterPro" id="IPR045851">
    <property type="entry name" value="AMP-bd_C_sf"/>
</dbReference>
<dbReference type="GO" id="GO:0003824">
    <property type="term" value="F:catalytic activity"/>
    <property type="evidence" value="ECO:0007669"/>
    <property type="project" value="InterPro"/>
</dbReference>
<dbReference type="FunFam" id="2.30.38.10:FF:000001">
    <property type="entry name" value="Non-ribosomal peptide synthetase PvdI"/>
    <property type="match status" value="1"/>
</dbReference>
<dbReference type="OrthoDB" id="9778383at2"/>
<organism evidence="5 6">
    <name type="scientific">Chitinophaga eiseniae</name>
    <dbReference type="NCBI Taxonomy" id="634771"/>
    <lineage>
        <taxon>Bacteria</taxon>
        <taxon>Pseudomonadati</taxon>
        <taxon>Bacteroidota</taxon>
        <taxon>Chitinophagia</taxon>
        <taxon>Chitinophagales</taxon>
        <taxon>Chitinophagaceae</taxon>
        <taxon>Chitinophaga</taxon>
    </lineage>
</organism>
<evidence type="ECO:0000313" key="5">
    <source>
        <dbReference type="EMBL" id="SKA48319.1"/>
    </source>
</evidence>
<dbReference type="InterPro" id="IPR036736">
    <property type="entry name" value="ACP-like_sf"/>
</dbReference>
<evidence type="ECO:0000259" key="4">
    <source>
        <dbReference type="PROSITE" id="PS50075"/>
    </source>
</evidence>
<dbReference type="SUPFAM" id="SSF52777">
    <property type="entry name" value="CoA-dependent acyltransferases"/>
    <property type="match status" value="2"/>
</dbReference>
<dbReference type="Gene3D" id="3.40.50.12780">
    <property type="entry name" value="N-terminal domain of ligase-like"/>
    <property type="match status" value="1"/>
</dbReference>
<dbReference type="InterPro" id="IPR001242">
    <property type="entry name" value="Condensation_dom"/>
</dbReference>
<dbReference type="PROSITE" id="PS50075">
    <property type="entry name" value="CARRIER"/>
    <property type="match status" value="1"/>
</dbReference>
<dbReference type="AlphaFoldDB" id="A0A1T4U6T9"/>
<dbReference type="InterPro" id="IPR009081">
    <property type="entry name" value="PP-bd_ACP"/>
</dbReference>
<evidence type="ECO:0000313" key="6">
    <source>
        <dbReference type="Proteomes" id="UP000190367"/>
    </source>
</evidence>
<evidence type="ECO:0000256" key="1">
    <source>
        <dbReference type="ARBA" id="ARBA00001957"/>
    </source>
</evidence>
<dbReference type="InterPro" id="IPR020845">
    <property type="entry name" value="AMP-binding_CS"/>
</dbReference>
<dbReference type="Pfam" id="PF00501">
    <property type="entry name" value="AMP-binding"/>
    <property type="match status" value="1"/>
</dbReference>
<comment type="cofactor">
    <cofactor evidence="1">
        <name>pantetheine 4'-phosphate</name>
        <dbReference type="ChEBI" id="CHEBI:47942"/>
    </cofactor>
</comment>
<dbReference type="InterPro" id="IPR010071">
    <property type="entry name" value="AA_adenyl_dom"/>
</dbReference>
<evidence type="ECO:0000256" key="3">
    <source>
        <dbReference type="ARBA" id="ARBA00022553"/>
    </source>
</evidence>
<dbReference type="Pfam" id="PF00550">
    <property type="entry name" value="PP-binding"/>
    <property type="match status" value="1"/>
</dbReference>
<dbReference type="Gene3D" id="3.30.300.30">
    <property type="match status" value="1"/>
</dbReference>
<reference evidence="6" key="1">
    <citation type="submission" date="2017-02" db="EMBL/GenBank/DDBJ databases">
        <authorList>
            <person name="Varghese N."/>
            <person name="Submissions S."/>
        </authorList>
    </citation>
    <scope>NUCLEOTIDE SEQUENCE [LARGE SCALE GENOMIC DNA]</scope>
    <source>
        <strain evidence="6">DSM 22224</strain>
    </source>
</reference>
<dbReference type="Gene3D" id="3.30.559.30">
    <property type="entry name" value="Nonribosomal peptide synthetase, condensation domain"/>
    <property type="match status" value="1"/>
</dbReference>
<dbReference type="PROSITE" id="PS00455">
    <property type="entry name" value="AMP_BINDING"/>
    <property type="match status" value="1"/>
</dbReference>
<dbReference type="InterPro" id="IPR000873">
    <property type="entry name" value="AMP-dep_synth/lig_dom"/>
</dbReference>
<dbReference type="InterPro" id="IPR006162">
    <property type="entry name" value="Ppantetheine_attach_site"/>
</dbReference>
<dbReference type="PANTHER" id="PTHR45527">
    <property type="entry name" value="NONRIBOSOMAL PEPTIDE SYNTHETASE"/>
    <property type="match status" value="1"/>
</dbReference>
<dbReference type="SMART" id="SM00823">
    <property type="entry name" value="PKS_PP"/>
    <property type="match status" value="1"/>
</dbReference>
<dbReference type="NCBIfam" id="TIGR01733">
    <property type="entry name" value="AA-adenyl-dom"/>
    <property type="match status" value="1"/>
</dbReference>
<keyword evidence="6" id="KW-1185">Reference proteome</keyword>
<dbReference type="GO" id="GO:0043041">
    <property type="term" value="P:amino acid activation for nonribosomal peptide biosynthetic process"/>
    <property type="evidence" value="ECO:0007669"/>
    <property type="project" value="TreeGrafter"/>
</dbReference>
<dbReference type="SUPFAM" id="SSF56801">
    <property type="entry name" value="Acetyl-CoA synthetase-like"/>
    <property type="match status" value="1"/>
</dbReference>
<dbReference type="FunFam" id="1.10.1200.10:FF:000005">
    <property type="entry name" value="Nonribosomal peptide synthetase 1"/>
    <property type="match status" value="1"/>
</dbReference>
<sequence>MVENVYPLSPLQEGLYYHWLAAPQSPAYLEQMCYRVAGALDIALVEKSFRALVKRHAILRTSFTHEIGEKLLQIVHRDVNTSFVFTDAVADDSFSMEEFKLKDRATGFNLQRGSQMRLSLIKTNEKEYEFIWSYHHILMDGWCVSILIREFFQMYHAWVQQAEPVLTKIYPYADYISWISKIDRKVSLDYWTAYLDGFNQPATLPQRCPATGEVPVLAETEIVLPADVRQNIARVCRETGITENIFVQVLWGMLLATWNNTSDVVFGAVVSGRPGDLPGVEEMIGLFINTVPVRITLSPDMSCRALLKSVQQDYIRGAEHHYVQLAETQEASGLGSRLFDHIIVFENYPVQEMLAQTMDTLSLLSSNVYEQTNYDFCLTVSPGNTFRILISYNSNVYTQNTLALISSHLERLIAAVAADPDVKIRNVDALDHAEKLRLLETFSGEVIDYPTDKTLPDLFEEMVAISPASIALVAGDITLTYQELDERSNRLARYLMERYHTVPGDLVGIMLPRDEWMVITVMAILKSGAAYVPVDLSYPQERVDYMMGDAACKALVDGDVIMAFLSAAHLYSDAAVISGVTAAHPAYVNYTSGSTGKPKGVQVAHRQVANICRGWQQAYGLGTFSVSLLQLASIAFDVFMGDCCRSLFSGGTMVICPDEVKLDMEALYAIMYRRRITILEGTPGILLPLMEYVQQEQKDISFLKVLIFGSDTMNAAAYYELQQRIGDKTRIINSYGATEATIDTSFFEQKYPAPDYSATNLPVGKPFPNNTFYILNSMGQLQPIGLAGEIYIGGEGVADGYHRNPELTSARFLPDPFRPGGRMYKTGDLGRWLPDGNLEFLGRTDYQIKIRGYRIEPGEVENALTACPGVRNGIVTVHTTVDGEKELVAYFQADESISSDSLRAALLDMLPVYMLPTWFIQLEQFPVTANGKIARERLPLPDSAGRQAAQEIVLPRNETEEKLLEIWQLVLKREVISVESGFFDLGGHSLKLMQVVARIAEHFGIKIEIGYFFRHPTIAALARYIDALLCVPEDTNADTAEDLIF</sequence>
<dbReference type="InterPro" id="IPR020806">
    <property type="entry name" value="PKS_PP-bd"/>
</dbReference>
<dbReference type="InterPro" id="IPR042099">
    <property type="entry name" value="ANL_N_sf"/>
</dbReference>
<name>A0A1T4U6T9_9BACT</name>
<accession>A0A1T4U6T9</accession>